<protein>
    <submittedName>
        <fullName evidence="3">Uncharacterized protein</fullName>
    </submittedName>
</protein>
<proteinExistence type="predicted"/>
<keyword evidence="1" id="KW-1133">Transmembrane helix</keyword>
<organism evidence="3 4">
    <name type="scientific">Corynebacterium macginleyi</name>
    <dbReference type="NCBI Taxonomy" id="38290"/>
    <lineage>
        <taxon>Bacteria</taxon>
        <taxon>Bacillati</taxon>
        <taxon>Actinomycetota</taxon>
        <taxon>Actinomycetes</taxon>
        <taxon>Mycobacteriales</taxon>
        <taxon>Corynebacteriaceae</taxon>
        <taxon>Corynebacterium</taxon>
    </lineage>
</organism>
<sequence length="73" mass="7341">MPISYALSGPAAETDGQVFLALGASGVVIASAHGVSVSSLVLVGRRDAEVCWGVAMRVVARLLAGVAFDGVLQ</sequence>
<feature type="transmembrane region" description="Helical" evidence="1">
    <location>
        <begin position="20"/>
        <end position="43"/>
    </location>
</feature>
<evidence type="ECO:0000313" key="2">
    <source>
        <dbReference type="EMBL" id="MBM0243323.1"/>
    </source>
</evidence>
<evidence type="ECO:0000313" key="3">
    <source>
        <dbReference type="EMBL" id="RMB63025.1"/>
    </source>
</evidence>
<dbReference type="AlphaFoldDB" id="A0A3M0H140"/>
<dbReference type="EMBL" id="JAACBX020000001">
    <property type="protein sequence ID" value="MBM0243323.1"/>
    <property type="molecule type" value="Genomic_DNA"/>
</dbReference>
<reference evidence="2 5" key="2">
    <citation type="submission" date="2021-01" db="EMBL/GenBank/DDBJ databases">
        <title>Complete genome sequences of Corynebacterium macginleyi strains isolated from infectious keratitis.</title>
        <authorList>
            <person name="Sagerfors S."/>
            <person name="Poehlein A."/>
            <person name="Soderquist B."/>
            <person name="Bruggemann H."/>
        </authorList>
    </citation>
    <scope>NUCLEOTIDE SEQUENCE [LARGE SCALE GENOMIC DNA]</scope>
    <source>
        <strain evidence="2 5">12T220</strain>
    </source>
</reference>
<dbReference type="Proteomes" id="UP001518680">
    <property type="component" value="Unassembled WGS sequence"/>
</dbReference>
<evidence type="ECO:0000313" key="4">
    <source>
        <dbReference type="Proteomes" id="UP000270649"/>
    </source>
</evidence>
<reference evidence="3 4" key="1">
    <citation type="submission" date="2018-10" db="EMBL/GenBank/DDBJ databases">
        <title>Corynebacterium macginleyi genome sequencing and assembly of the type strain and two clinical samples.</title>
        <authorList>
            <person name="Bernier A.-M."/>
            <person name="Bernard K."/>
        </authorList>
    </citation>
    <scope>NUCLEOTIDE SEQUENCE [LARGE SCALE GENOMIC DNA]</scope>
    <source>
        <strain evidence="3 4">NML 120205</strain>
    </source>
</reference>
<keyword evidence="1" id="KW-0472">Membrane</keyword>
<dbReference type="EMBL" id="REGC01000003">
    <property type="protein sequence ID" value="RMB63025.1"/>
    <property type="molecule type" value="Genomic_DNA"/>
</dbReference>
<gene>
    <name evidence="3" type="ORF">D9543_03255</name>
    <name evidence="2" type="ORF">GWO63_003325</name>
</gene>
<evidence type="ECO:0000313" key="5">
    <source>
        <dbReference type="Proteomes" id="UP001518680"/>
    </source>
</evidence>
<comment type="caution">
    <text evidence="3">The sequence shown here is derived from an EMBL/GenBank/DDBJ whole genome shotgun (WGS) entry which is preliminary data.</text>
</comment>
<dbReference type="RefSeq" id="WP_121910463.1">
    <property type="nucleotide sequence ID" value="NZ_CP068291.1"/>
</dbReference>
<dbReference type="Proteomes" id="UP000270649">
    <property type="component" value="Unassembled WGS sequence"/>
</dbReference>
<dbReference type="GeneID" id="92745587"/>
<accession>A0A3M0H140</accession>
<keyword evidence="1" id="KW-0812">Transmembrane</keyword>
<evidence type="ECO:0000256" key="1">
    <source>
        <dbReference type="SAM" id="Phobius"/>
    </source>
</evidence>
<name>A0A3M0H140_9CORY</name>
<keyword evidence="5" id="KW-1185">Reference proteome</keyword>